<name>A0A1E3KPQ3_LACPN</name>
<dbReference type="RefSeq" id="WP_069302441.1">
    <property type="nucleotide sequence ID" value="NZ_CP185953.1"/>
</dbReference>
<sequence>MDIITSLNLATAGELALISFFIGVIVQAIKKSGKVKNTYLPFISMGIGILAGLAAVVVTKDTNYLNGAVAGLIVGAATSGLTDGLSVGTSAVTTAKATKDAAKTAAITQAVLNSINTTKSSDTTQAVDTSNTEGGATSETQK</sequence>
<accession>A0A1E3KPQ3</accession>
<keyword evidence="2" id="KW-0472">Membrane</keyword>
<evidence type="ECO:0000313" key="3">
    <source>
        <dbReference type="EMBL" id="ODO60739.1"/>
    </source>
</evidence>
<evidence type="ECO:0008006" key="5">
    <source>
        <dbReference type="Google" id="ProtNLM"/>
    </source>
</evidence>
<feature type="region of interest" description="Disordered" evidence="1">
    <location>
        <begin position="119"/>
        <end position="142"/>
    </location>
</feature>
<keyword evidence="2" id="KW-0812">Transmembrane</keyword>
<comment type="caution">
    <text evidence="3">The sequence shown here is derived from an EMBL/GenBank/DDBJ whole genome shotgun (WGS) entry which is preliminary data.</text>
</comment>
<dbReference type="PATRIC" id="fig|1590.306.peg.685"/>
<dbReference type="EMBL" id="MCOL01000001">
    <property type="protein sequence ID" value="ODO60739.1"/>
    <property type="molecule type" value="Genomic_DNA"/>
</dbReference>
<dbReference type="AlphaFoldDB" id="A0A1E3KPQ3"/>
<feature type="transmembrane region" description="Helical" evidence="2">
    <location>
        <begin position="6"/>
        <end position="26"/>
    </location>
</feature>
<dbReference type="Proteomes" id="UP000094892">
    <property type="component" value="Unassembled WGS sequence"/>
</dbReference>
<evidence type="ECO:0000313" key="4">
    <source>
        <dbReference type="Proteomes" id="UP000094892"/>
    </source>
</evidence>
<keyword evidence="2" id="KW-1133">Transmembrane helix</keyword>
<organism evidence="3 4">
    <name type="scientific">Lactiplantibacillus plantarum</name>
    <name type="common">Lactobacillus plantarum</name>
    <dbReference type="NCBI Taxonomy" id="1590"/>
    <lineage>
        <taxon>Bacteria</taxon>
        <taxon>Bacillati</taxon>
        <taxon>Bacillota</taxon>
        <taxon>Bacilli</taxon>
        <taxon>Lactobacillales</taxon>
        <taxon>Lactobacillaceae</taxon>
        <taxon>Lactiplantibacillus</taxon>
    </lineage>
</organism>
<reference evidence="3 4" key="1">
    <citation type="submission" date="2016-08" db="EMBL/GenBank/DDBJ databases">
        <title>Genome sequencing of Lactobacillus plantarum JSA22, isolated from fermented soybean paste.</title>
        <authorList>
            <person name="Choi H.S."/>
        </authorList>
    </citation>
    <scope>NUCLEOTIDE SEQUENCE [LARGE SCALE GENOMIC DNA]</scope>
    <source>
        <strain evidence="3 4">JSA22</strain>
    </source>
</reference>
<protein>
    <recommendedName>
        <fullName evidence="5">Holin</fullName>
    </recommendedName>
</protein>
<gene>
    <name evidence="3" type="ORF">LPJSA22_00686</name>
</gene>
<proteinExistence type="predicted"/>
<evidence type="ECO:0000256" key="2">
    <source>
        <dbReference type="SAM" id="Phobius"/>
    </source>
</evidence>
<evidence type="ECO:0000256" key="1">
    <source>
        <dbReference type="SAM" id="MobiDB-lite"/>
    </source>
</evidence>
<feature type="transmembrane region" description="Helical" evidence="2">
    <location>
        <begin position="38"/>
        <end position="58"/>
    </location>
</feature>